<evidence type="ECO:0000256" key="6">
    <source>
        <dbReference type="ARBA" id="ARBA00023277"/>
    </source>
</evidence>
<feature type="domain" description="Glucose dehydrogenase C-terminal" evidence="8">
    <location>
        <begin position="116"/>
        <end position="297"/>
    </location>
</feature>
<evidence type="ECO:0000313" key="13">
    <source>
        <dbReference type="EMBL" id="AKV82587.1"/>
    </source>
</evidence>
<evidence type="ECO:0000313" key="11">
    <source>
        <dbReference type="EMBL" id="AKV78097.1"/>
    </source>
</evidence>
<dbReference type="GO" id="GO:0046872">
    <property type="term" value="F:metal ion binding"/>
    <property type="evidence" value="ECO:0007669"/>
    <property type="project" value="UniProtKB-KW"/>
</dbReference>
<evidence type="ECO:0000313" key="16">
    <source>
        <dbReference type="Proteomes" id="UP000062398"/>
    </source>
</evidence>
<evidence type="ECO:0000256" key="5">
    <source>
        <dbReference type="ARBA" id="ARBA00023002"/>
    </source>
</evidence>
<gene>
    <name evidence="9" type="ORF">MsedA_0478</name>
    <name evidence="10" type="ORF">MsedB_0478</name>
    <name evidence="11" type="ORF">MsedC_0477</name>
    <name evidence="12" type="ORF">MsedD_0478</name>
    <name evidence="13" type="ORF">MsedE_0478</name>
</gene>
<dbReference type="Pfam" id="PF08240">
    <property type="entry name" value="ADH_N"/>
    <property type="match status" value="1"/>
</dbReference>
<dbReference type="Proteomes" id="UP000056255">
    <property type="component" value="Chromosome"/>
</dbReference>
<evidence type="ECO:0000313" key="17">
    <source>
        <dbReference type="Proteomes" id="UP000062475"/>
    </source>
</evidence>
<comment type="cofactor">
    <cofactor evidence="1">
        <name>Zn(2+)</name>
        <dbReference type="ChEBI" id="CHEBI:29105"/>
    </cofactor>
</comment>
<evidence type="ECO:0000259" key="7">
    <source>
        <dbReference type="Pfam" id="PF08240"/>
    </source>
</evidence>
<keyword evidence="3" id="KW-0862">Zinc</keyword>
<protein>
    <recommendedName>
        <fullName evidence="19">Alcohol dehydrogenase GroES domain protein</fullName>
    </recommendedName>
</protein>
<dbReference type="InterPro" id="IPR036291">
    <property type="entry name" value="NAD(P)-bd_dom_sf"/>
</dbReference>
<dbReference type="GO" id="GO:0051262">
    <property type="term" value="P:protein tetramerization"/>
    <property type="evidence" value="ECO:0007669"/>
    <property type="project" value="UniProtKB-ARBA"/>
</dbReference>
<evidence type="ECO:0000259" key="8">
    <source>
        <dbReference type="Pfam" id="PF16912"/>
    </source>
</evidence>
<dbReference type="PANTHER" id="PTHR43401:SF2">
    <property type="entry name" value="L-THREONINE 3-DEHYDROGENASE"/>
    <property type="match status" value="1"/>
</dbReference>
<evidence type="ECO:0000313" key="18">
    <source>
        <dbReference type="Proteomes" id="UP000068832"/>
    </source>
</evidence>
<dbReference type="SUPFAM" id="SSF50129">
    <property type="entry name" value="GroES-like"/>
    <property type="match status" value="1"/>
</dbReference>
<dbReference type="GO" id="GO:0043168">
    <property type="term" value="F:anion binding"/>
    <property type="evidence" value="ECO:0007669"/>
    <property type="project" value="UniProtKB-ARBA"/>
</dbReference>
<dbReference type="InterPro" id="IPR013154">
    <property type="entry name" value="ADH-like_N"/>
</dbReference>
<reference evidence="13 14" key="2">
    <citation type="submission" date="2015-07" db="EMBL/GenBank/DDBJ databases">
        <title>Physiological, transcriptional responses and genome re-sequencing of acid resistant extremely thermoacidophilic Metallosphaera sedula SARC-M1.</title>
        <authorList>
            <person name="Ai C."/>
            <person name="McCarthy S."/>
            <person name="Eckrich V."/>
            <person name="Rudrappa D."/>
            <person name="Qiu G."/>
            <person name="Blum P."/>
        </authorList>
    </citation>
    <scope>NUCLEOTIDE SEQUENCE [LARGE SCALE GENOMIC DNA]</scope>
    <source>
        <strain evidence="13 14">SARC-M1</strain>
    </source>
</reference>
<dbReference type="Gene3D" id="3.40.50.720">
    <property type="entry name" value="NAD(P)-binding Rossmann-like Domain"/>
    <property type="match status" value="1"/>
</dbReference>
<keyword evidence="2" id="KW-0479">Metal-binding</keyword>
<accession>A0A0K1T6C1</accession>
<dbReference type="GeneID" id="91754913"/>
<dbReference type="SUPFAM" id="SSF51735">
    <property type="entry name" value="NAD(P)-binding Rossmann-fold domains"/>
    <property type="match status" value="1"/>
</dbReference>
<evidence type="ECO:0000313" key="15">
    <source>
        <dbReference type="Proteomes" id="UP000061362"/>
    </source>
</evidence>
<dbReference type="Pfam" id="PF16912">
    <property type="entry name" value="Glu_dehyd_C"/>
    <property type="match status" value="1"/>
</dbReference>
<keyword evidence="5" id="KW-0560">Oxidoreductase</keyword>
<dbReference type="PATRIC" id="fig|43687.5.peg.477"/>
<dbReference type="EMBL" id="CP012173">
    <property type="protein sequence ID" value="AKV75848.1"/>
    <property type="molecule type" value="Genomic_DNA"/>
</dbReference>
<evidence type="ECO:0008006" key="19">
    <source>
        <dbReference type="Google" id="ProtNLM"/>
    </source>
</evidence>
<dbReference type="InterPro" id="IPR050129">
    <property type="entry name" value="Zn_alcohol_dh"/>
</dbReference>
<evidence type="ECO:0000313" key="9">
    <source>
        <dbReference type="EMBL" id="AKV73607.1"/>
    </source>
</evidence>
<dbReference type="OrthoDB" id="73567at2157"/>
<evidence type="ECO:0000256" key="3">
    <source>
        <dbReference type="ARBA" id="ARBA00022833"/>
    </source>
</evidence>
<organism evidence="13 14">
    <name type="scientific">Metallosphaera sedula</name>
    <dbReference type="NCBI Taxonomy" id="43687"/>
    <lineage>
        <taxon>Archaea</taxon>
        <taxon>Thermoproteota</taxon>
        <taxon>Thermoprotei</taxon>
        <taxon>Sulfolobales</taxon>
        <taxon>Sulfolobaceae</taxon>
        <taxon>Metallosphaera</taxon>
    </lineage>
</organism>
<dbReference type="Gene3D" id="3.90.180.10">
    <property type="entry name" value="Medium-chain alcohol dehydrogenases, catalytic domain"/>
    <property type="match status" value="1"/>
</dbReference>
<dbReference type="Proteomes" id="UP000068832">
    <property type="component" value="Chromosome"/>
</dbReference>
<evidence type="ECO:0000256" key="2">
    <source>
        <dbReference type="ARBA" id="ARBA00022723"/>
    </source>
</evidence>
<dbReference type="EMBL" id="CP012172">
    <property type="protein sequence ID" value="AKV73607.1"/>
    <property type="molecule type" value="Genomic_DNA"/>
</dbReference>
<dbReference type="RefSeq" id="WP_048059976.1">
    <property type="nucleotide sequence ID" value="NZ_AP019770.1"/>
</dbReference>
<dbReference type="Proteomes" id="UP000062475">
    <property type="component" value="Chromosome"/>
</dbReference>
<sequence>MRALVLRKGKLSMEEMETKGEFKVRSVGVCGTDVAMVKGSYPPRKDPLVLGHEFAVERDGALYTSEINLVDWTCKYCRRGMYTHCENRKALGIDVDGAMREYMDLPGYLLHEDRVGLRPEELSLTEPAAAVLRMVELIHPSPSDRVLVLGDGPVGIISAAVLEHYGFDVELNGHNPERMRVAENLGIPTTRSSTKYDVVVEATGSKALGEAMRYVRHMGKIALKSTHGLEVSLDVTHAVVNEVQLIGSRCGPFYLWDKAMHLIKELDLRRIVTTYPFSEYERAFQDVLNRKVVKAVLMI</sequence>
<dbReference type="GO" id="GO:0016616">
    <property type="term" value="F:oxidoreductase activity, acting on the CH-OH group of donors, NAD or NADP as acceptor"/>
    <property type="evidence" value="ECO:0007669"/>
    <property type="project" value="UniProtKB-ARBA"/>
</dbReference>
<dbReference type="InterPro" id="IPR011032">
    <property type="entry name" value="GroES-like_sf"/>
</dbReference>
<evidence type="ECO:0000313" key="14">
    <source>
        <dbReference type="Proteomes" id="UP000056255"/>
    </source>
</evidence>
<evidence type="ECO:0000256" key="4">
    <source>
        <dbReference type="ARBA" id="ARBA00022857"/>
    </source>
</evidence>
<keyword evidence="6" id="KW-0119">Carbohydrate metabolism</keyword>
<dbReference type="PANTHER" id="PTHR43401">
    <property type="entry name" value="L-THREONINE 3-DEHYDROGENASE"/>
    <property type="match status" value="1"/>
</dbReference>
<reference evidence="15 16" key="1">
    <citation type="journal article" date="2015" name="Genome Announc.">
        <title>Complete Genome Sequences of Evolved Arsenate-Resistant Metallosphaera sedula Strains.</title>
        <authorList>
            <person name="Ai C."/>
            <person name="McCarthy S."/>
            <person name="Schackwitz W."/>
            <person name="Martin J."/>
            <person name="Lipzen A."/>
            <person name="Blum P."/>
        </authorList>
    </citation>
    <scope>NUCLEOTIDE SEQUENCE [LARGE SCALE GENOMIC DNA]</scope>
    <source>
        <strain evidence="11 16">ARS120-1</strain>
        <strain evidence="12 15">ARS120-2</strain>
        <strain evidence="9 18">ARS50-1</strain>
        <strain evidence="10 17">ARS50-2</strain>
    </source>
</reference>
<dbReference type="Proteomes" id="UP000062398">
    <property type="component" value="Chromosome"/>
</dbReference>
<evidence type="ECO:0000313" key="12">
    <source>
        <dbReference type="EMBL" id="AKV80342.1"/>
    </source>
</evidence>
<dbReference type="AlphaFoldDB" id="A0A0K1T6C1"/>
<evidence type="ECO:0000313" key="10">
    <source>
        <dbReference type="EMBL" id="AKV75848.1"/>
    </source>
</evidence>
<dbReference type="GO" id="GO:0030554">
    <property type="term" value="F:adenyl nucleotide binding"/>
    <property type="evidence" value="ECO:0007669"/>
    <property type="project" value="UniProtKB-ARBA"/>
</dbReference>
<evidence type="ECO:0000256" key="1">
    <source>
        <dbReference type="ARBA" id="ARBA00001947"/>
    </source>
</evidence>
<dbReference type="InterPro" id="IPR031640">
    <property type="entry name" value="Glu_dehyd_C"/>
</dbReference>
<feature type="domain" description="Alcohol dehydrogenase-like N-terminal" evidence="7">
    <location>
        <begin position="23"/>
        <end position="108"/>
    </location>
</feature>
<dbReference type="EMBL" id="CP012175">
    <property type="protein sequence ID" value="AKV80342.1"/>
    <property type="molecule type" value="Genomic_DNA"/>
</dbReference>
<keyword evidence="4" id="KW-0521">NADP</keyword>
<proteinExistence type="predicted"/>
<dbReference type="Proteomes" id="UP000061362">
    <property type="component" value="Chromosome"/>
</dbReference>
<dbReference type="EMBL" id="CP012174">
    <property type="protein sequence ID" value="AKV78097.1"/>
    <property type="molecule type" value="Genomic_DNA"/>
</dbReference>
<dbReference type="EMBL" id="CP012176">
    <property type="protein sequence ID" value="AKV82587.1"/>
    <property type="molecule type" value="Genomic_DNA"/>
</dbReference>
<name>A0A0K1T6C1_9CREN</name>